<evidence type="ECO:0000256" key="1">
    <source>
        <dbReference type="PIRSR" id="PIRSR601310-1"/>
    </source>
</evidence>
<dbReference type="GO" id="GO:0016787">
    <property type="term" value="F:hydrolase activity"/>
    <property type="evidence" value="ECO:0007669"/>
    <property type="project" value="UniProtKB-KW"/>
</dbReference>
<feature type="short sequence motif" description="Histidine triad motif" evidence="2 3">
    <location>
        <begin position="96"/>
        <end position="100"/>
    </location>
</feature>
<dbReference type="CDD" id="cd01276">
    <property type="entry name" value="PKCI_related"/>
    <property type="match status" value="1"/>
</dbReference>
<dbReference type="SUPFAM" id="SSF54197">
    <property type="entry name" value="HIT-like"/>
    <property type="match status" value="1"/>
</dbReference>
<dbReference type="AlphaFoldDB" id="A0A5C6EA99"/>
<reference evidence="5 6" key="1">
    <citation type="submission" date="2019-02" db="EMBL/GenBank/DDBJ databases">
        <title>Deep-cultivation of Planctomycetes and their phenomic and genomic characterization uncovers novel biology.</title>
        <authorList>
            <person name="Wiegand S."/>
            <person name="Jogler M."/>
            <person name="Boedeker C."/>
            <person name="Pinto D."/>
            <person name="Vollmers J."/>
            <person name="Rivas-Marin E."/>
            <person name="Kohn T."/>
            <person name="Peeters S.H."/>
            <person name="Heuer A."/>
            <person name="Rast P."/>
            <person name="Oberbeckmann S."/>
            <person name="Bunk B."/>
            <person name="Jeske O."/>
            <person name="Meyerdierks A."/>
            <person name="Storesund J.E."/>
            <person name="Kallscheuer N."/>
            <person name="Luecker S."/>
            <person name="Lage O.M."/>
            <person name="Pohl T."/>
            <person name="Merkel B.J."/>
            <person name="Hornburger P."/>
            <person name="Mueller R.-W."/>
            <person name="Bruemmer F."/>
            <person name="Labrenz M."/>
            <person name="Spormann A.M."/>
            <person name="Op Den Camp H."/>
            <person name="Overmann J."/>
            <person name="Amann R."/>
            <person name="Jetten M.S.M."/>
            <person name="Mascher T."/>
            <person name="Medema M.H."/>
            <person name="Devos D.P."/>
            <person name="Kaster A.-K."/>
            <person name="Ovreas L."/>
            <person name="Rohde M."/>
            <person name="Galperin M.Y."/>
            <person name="Jogler C."/>
        </authorList>
    </citation>
    <scope>NUCLEOTIDE SEQUENCE [LARGE SCALE GENOMIC DNA]</scope>
    <source>
        <strain evidence="5 6">Q31b</strain>
    </source>
</reference>
<evidence type="ECO:0000256" key="2">
    <source>
        <dbReference type="PIRSR" id="PIRSR601310-3"/>
    </source>
</evidence>
<sequence>MPSIFTKIIDREIPADIVYEDELCLAFRDISPQAPVHVLVIPKREIISLDDLSDEDEQMVGRCILVAAKVAQQEGLSGGYRVVVNCKDDGGQEVPHLHFHLLGGRQMTWPPG</sequence>
<dbReference type="Pfam" id="PF01230">
    <property type="entry name" value="HIT"/>
    <property type="match status" value="1"/>
</dbReference>
<dbReference type="EC" id="3.-.-.-" evidence="5"/>
<dbReference type="EMBL" id="SJPY01000001">
    <property type="protein sequence ID" value="TWU45778.1"/>
    <property type="molecule type" value="Genomic_DNA"/>
</dbReference>
<name>A0A5C6EA99_9BACT</name>
<dbReference type="PRINTS" id="PR00332">
    <property type="entry name" value="HISTRIAD"/>
</dbReference>
<evidence type="ECO:0000256" key="3">
    <source>
        <dbReference type="PROSITE-ProRule" id="PRU00464"/>
    </source>
</evidence>
<evidence type="ECO:0000313" key="6">
    <source>
        <dbReference type="Proteomes" id="UP000315471"/>
    </source>
</evidence>
<accession>A0A5C6EA99</accession>
<organism evidence="5 6">
    <name type="scientific">Novipirellula aureliae</name>
    <dbReference type="NCBI Taxonomy" id="2527966"/>
    <lineage>
        <taxon>Bacteria</taxon>
        <taxon>Pseudomonadati</taxon>
        <taxon>Planctomycetota</taxon>
        <taxon>Planctomycetia</taxon>
        <taxon>Pirellulales</taxon>
        <taxon>Pirellulaceae</taxon>
        <taxon>Novipirellula</taxon>
    </lineage>
</organism>
<proteinExistence type="predicted"/>
<keyword evidence="6" id="KW-1185">Reference proteome</keyword>
<feature type="domain" description="HIT" evidence="4">
    <location>
        <begin position="4"/>
        <end position="112"/>
    </location>
</feature>
<protein>
    <submittedName>
        <fullName evidence="5">HIT-like protein</fullName>
        <ecNumber evidence="5">3.-.-.-</ecNumber>
    </submittedName>
</protein>
<keyword evidence="5" id="KW-0378">Hydrolase</keyword>
<dbReference type="PROSITE" id="PS51084">
    <property type="entry name" value="HIT_2"/>
    <property type="match status" value="1"/>
</dbReference>
<evidence type="ECO:0000313" key="5">
    <source>
        <dbReference type="EMBL" id="TWU45778.1"/>
    </source>
</evidence>
<dbReference type="PROSITE" id="PS00892">
    <property type="entry name" value="HIT_1"/>
    <property type="match status" value="1"/>
</dbReference>
<gene>
    <name evidence="5" type="ORF">Q31b_09540</name>
</gene>
<dbReference type="InterPro" id="IPR001310">
    <property type="entry name" value="Histidine_triad_HIT"/>
</dbReference>
<dbReference type="PANTHER" id="PTHR23089">
    <property type="entry name" value="HISTIDINE TRIAD HIT PROTEIN"/>
    <property type="match status" value="1"/>
</dbReference>
<dbReference type="Proteomes" id="UP000315471">
    <property type="component" value="Unassembled WGS sequence"/>
</dbReference>
<dbReference type="InterPro" id="IPR011146">
    <property type="entry name" value="HIT-like"/>
</dbReference>
<evidence type="ECO:0000259" key="4">
    <source>
        <dbReference type="PROSITE" id="PS51084"/>
    </source>
</evidence>
<dbReference type="InterPro" id="IPR019808">
    <property type="entry name" value="Histidine_triad_CS"/>
</dbReference>
<feature type="active site" description="Tele-AMP-histidine intermediate" evidence="1">
    <location>
        <position position="98"/>
    </location>
</feature>
<dbReference type="RefSeq" id="WP_146598423.1">
    <property type="nucleotide sequence ID" value="NZ_SJPY01000001.1"/>
</dbReference>
<dbReference type="OrthoDB" id="9784774at2"/>
<dbReference type="FunFam" id="3.30.428.10:FF:000005">
    <property type="entry name" value="Histidine triad nucleotide-binding protein 1"/>
    <property type="match status" value="1"/>
</dbReference>
<dbReference type="InterPro" id="IPR036265">
    <property type="entry name" value="HIT-like_sf"/>
</dbReference>
<comment type="caution">
    <text evidence="5">The sequence shown here is derived from an EMBL/GenBank/DDBJ whole genome shotgun (WGS) entry which is preliminary data.</text>
</comment>
<dbReference type="Gene3D" id="3.30.428.10">
    <property type="entry name" value="HIT-like"/>
    <property type="match status" value="1"/>
</dbReference>